<feature type="transmembrane region" description="Helical" evidence="1">
    <location>
        <begin position="336"/>
        <end position="355"/>
    </location>
</feature>
<dbReference type="CDD" id="cd06225">
    <property type="entry name" value="HAMP"/>
    <property type="match status" value="1"/>
</dbReference>
<accession>A0A3M4QRM4</accession>
<keyword evidence="1" id="KW-1133">Transmembrane helix</keyword>
<dbReference type="SMART" id="SM00304">
    <property type="entry name" value="HAMP"/>
    <property type="match status" value="1"/>
</dbReference>
<dbReference type="PANTHER" id="PTHR33121:SF79">
    <property type="entry name" value="CYCLIC DI-GMP PHOSPHODIESTERASE PDED-RELATED"/>
    <property type="match status" value="1"/>
</dbReference>
<sequence length="836" mass="92370">MKVPVPIGCTYPKSQLICLNLIFNLNGCFFDARSASSGMRMTKGPSGTERRTQPQGSAMQWRHTFQTRIAGVLALLLLVVVAATYFAVKAATTRAVENQAQVQLSTGIQVFERLLDLRGRRLQYGLDWLTVDGPFKQAVIDAKADSILAALRRHGTGIHSTEVFVLGLDGKVMVSTLPVLVQGAEFPYAQALSHARRSGQQMLIVAMDGQPYLLVQDEVLDPQPIARVVMGFPMDKLFANELRSMSNLEVSFLSEQDGRVGQLFSTQPEAYQDTVISLMRDSHPNPEAQINGFHGQRVLSQVLPLANTGDGDQVRVLLQSPLDHALESFAPLDRQFLGIALAVLLVSLVAALFLARRVSRPLTALVEAAERIGAGDYRTPVRVRSHDEFGLLARAFNAMQSGIAVRERQLAHNALHDPLTGLPNRALAMERLGSAISARRPVVLLYLGIENYRVINEGFGPQGVEAMLREASRCLSMSLLASDTAARIAGSEFLLLLENTEIDRAVARADRLYGLLTEPQRIGNDEVRHEVSIGIAAYPTDGQQVEELISRAAIARHDAASLPGHLQIYQQDRDLAHQRQITLIRDLRRAVVEGELFLCYQPKLDLKHGHVRQAEALLRWQHPTLGQVSPAEFIPLAERTGSMGSLTLWAIEEAIRQMAEWSQRGLPIQLSVNISVDDLADDDLAVRVTALLMQYDVAAEQLIFEITESAIMHNPQQALSVLEQLRGCGISLSVDDFGTGYSSLAQLQRLPVQELKIDQSFIRNLDSASGDGVIVRSTIEMSHNLGLKVVAEGVEFEPSLKLLRLWKCDTAQGYLISRPLNAMAFERWMRRERVVL</sequence>
<dbReference type="Gene3D" id="6.10.340.10">
    <property type="match status" value="1"/>
</dbReference>
<feature type="domain" description="HAMP" evidence="3">
    <location>
        <begin position="356"/>
        <end position="408"/>
    </location>
</feature>
<protein>
    <recommendedName>
        <fullName evidence="7">Diguanylate cyclase (GGDEF) domain-containing protein</fullName>
    </recommendedName>
</protein>
<dbReference type="EMBL" id="RBRL01000028">
    <property type="protein sequence ID" value="RMQ92914.1"/>
    <property type="molecule type" value="Genomic_DNA"/>
</dbReference>
<dbReference type="Pfam" id="PF00563">
    <property type="entry name" value="EAL"/>
    <property type="match status" value="1"/>
</dbReference>
<dbReference type="InterPro" id="IPR003660">
    <property type="entry name" value="HAMP_dom"/>
</dbReference>
<dbReference type="SUPFAM" id="SSF55073">
    <property type="entry name" value="Nucleotide cyclase"/>
    <property type="match status" value="1"/>
</dbReference>
<evidence type="ECO:0000313" key="5">
    <source>
        <dbReference type="EMBL" id="RMQ92914.1"/>
    </source>
</evidence>
<feature type="transmembrane region" description="Helical" evidence="1">
    <location>
        <begin position="69"/>
        <end position="88"/>
    </location>
</feature>
<evidence type="ECO:0008006" key="7">
    <source>
        <dbReference type="Google" id="ProtNLM"/>
    </source>
</evidence>
<dbReference type="Proteomes" id="UP000277179">
    <property type="component" value="Unassembled WGS sequence"/>
</dbReference>
<proteinExistence type="predicted"/>
<name>A0A3M4QRM4_9PSED</name>
<evidence type="ECO:0000259" key="4">
    <source>
        <dbReference type="PROSITE" id="PS50887"/>
    </source>
</evidence>
<organism evidence="5 6">
    <name type="scientific">Pseudomonas salomonii</name>
    <dbReference type="NCBI Taxonomy" id="191391"/>
    <lineage>
        <taxon>Bacteria</taxon>
        <taxon>Pseudomonadati</taxon>
        <taxon>Pseudomonadota</taxon>
        <taxon>Gammaproteobacteria</taxon>
        <taxon>Pseudomonadales</taxon>
        <taxon>Pseudomonadaceae</taxon>
        <taxon>Pseudomonas</taxon>
    </lineage>
</organism>
<dbReference type="InterPro" id="IPR000160">
    <property type="entry name" value="GGDEF_dom"/>
</dbReference>
<dbReference type="Gene3D" id="3.20.20.450">
    <property type="entry name" value="EAL domain"/>
    <property type="match status" value="1"/>
</dbReference>
<dbReference type="CDD" id="cd01948">
    <property type="entry name" value="EAL"/>
    <property type="match status" value="1"/>
</dbReference>
<dbReference type="PROSITE" id="PS50883">
    <property type="entry name" value="EAL"/>
    <property type="match status" value="1"/>
</dbReference>
<dbReference type="GO" id="GO:0071111">
    <property type="term" value="F:cyclic-guanylate-specific phosphodiesterase activity"/>
    <property type="evidence" value="ECO:0007669"/>
    <property type="project" value="InterPro"/>
</dbReference>
<dbReference type="GO" id="GO:0007165">
    <property type="term" value="P:signal transduction"/>
    <property type="evidence" value="ECO:0007669"/>
    <property type="project" value="InterPro"/>
</dbReference>
<gene>
    <name evidence="5" type="ORF">ALP97_04852</name>
</gene>
<dbReference type="InterPro" id="IPR029787">
    <property type="entry name" value="Nucleotide_cyclase"/>
</dbReference>
<evidence type="ECO:0000256" key="1">
    <source>
        <dbReference type="SAM" id="Phobius"/>
    </source>
</evidence>
<dbReference type="InterPro" id="IPR001633">
    <property type="entry name" value="EAL_dom"/>
</dbReference>
<dbReference type="Pfam" id="PF00990">
    <property type="entry name" value="GGDEF"/>
    <property type="match status" value="1"/>
</dbReference>
<reference evidence="5 6" key="1">
    <citation type="submission" date="2018-08" db="EMBL/GenBank/DDBJ databases">
        <title>Recombination of ecologically and evolutionarily significant loci maintains genetic cohesion in the Pseudomonas syringae species complex.</title>
        <authorList>
            <person name="Dillon M."/>
            <person name="Thakur S."/>
            <person name="Almeida R.N.D."/>
            <person name="Weir B.S."/>
            <person name="Guttman D.S."/>
        </authorList>
    </citation>
    <scope>NUCLEOTIDE SEQUENCE [LARGE SCALE GENOMIC DNA]</scope>
    <source>
        <strain evidence="5 6">ICMP 11288</strain>
    </source>
</reference>
<dbReference type="SMART" id="SM00267">
    <property type="entry name" value="GGDEF"/>
    <property type="match status" value="1"/>
</dbReference>
<evidence type="ECO:0000259" key="3">
    <source>
        <dbReference type="PROSITE" id="PS50885"/>
    </source>
</evidence>
<dbReference type="InterPro" id="IPR035919">
    <property type="entry name" value="EAL_sf"/>
</dbReference>
<evidence type="ECO:0000313" key="6">
    <source>
        <dbReference type="Proteomes" id="UP000277179"/>
    </source>
</evidence>
<keyword evidence="1" id="KW-0472">Membrane</keyword>
<dbReference type="AlphaFoldDB" id="A0A3M4QRM4"/>
<dbReference type="Pfam" id="PF00672">
    <property type="entry name" value="HAMP"/>
    <property type="match status" value="1"/>
</dbReference>
<dbReference type="PANTHER" id="PTHR33121">
    <property type="entry name" value="CYCLIC DI-GMP PHOSPHODIESTERASE PDEF"/>
    <property type="match status" value="1"/>
</dbReference>
<dbReference type="GO" id="GO:0016020">
    <property type="term" value="C:membrane"/>
    <property type="evidence" value="ECO:0007669"/>
    <property type="project" value="InterPro"/>
</dbReference>
<feature type="domain" description="EAL" evidence="2">
    <location>
        <begin position="580"/>
        <end position="833"/>
    </location>
</feature>
<dbReference type="SMART" id="SM00052">
    <property type="entry name" value="EAL"/>
    <property type="match status" value="1"/>
</dbReference>
<dbReference type="NCBIfam" id="TIGR00254">
    <property type="entry name" value="GGDEF"/>
    <property type="match status" value="1"/>
</dbReference>
<dbReference type="CDD" id="cd01949">
    <property type="entry name" value="GGDEF"/>
    <property type="match status" value="1"/>
</dbReference>
<dbReference type="Gene3D" id="3.30.70.270">
    <property type="match status" value="1"/>
</dbReference>
<dbReference type="SUPFAM" id="SSF158472">
    <property type="entry name" value="HAMP domain-like"/>
    <property type="match status" value="1"/>
</dbReference>
<dbReference type="InterPro" id="IPR050706">
    <property type="entry name" value="Cyclic-di-GMP_PDE-like"/>
</dbReference>
<dbReference type="InterPro" id="IPR043128">
    <property type="entry name" value="Rev_trsase/Diguanyl_cyclase"/>
</dbReference>
<feature type="domain" description="GGDEF" evidence="4">
    <location>
        <begin position="440"/>
        <end position="573"/>
    </location>
</feature>
<dbReference type="PROSITE" id="PS50887">
    <property type="entry name" value="GGDEF"/>
    <property type="match status" value="1"/>
</dbReference>
<evidence type="ECO:0000259" key="2">
    <source>
        <dbReference type="PROSITE" id="PS50883"/>
    </source>
</evidence>
<keyword evidence="1" id="KW-0812">Transmembrane</keyword>
<dbReference type="PROSITE" id="PS50885">
    <property type="entry name" value="HAMP"/>
    <property type="match status" value="1"/>
</dbReference>
<comment type="caution">
    <text evidence="5">The sequence shown here is derived from an EMBL/GenBank/DDBJ whole genome shotgun (WGS) entry which is preliminary data.</text>
</comment>
<dbReference type="SUPFAM" id="SSF141868">
    <property type="entry name" value="EAL domain-like"/>
    <property type="match status" value="1"/>
</dbReference>